<gene>
    <name evidence="2" type="ORF">FKW77_001028</name>
</gene>
<accession>A0A517L8K1</accession>
<evidence type="ECO:0000256" key="1">
    <source>
        <dbReference type="SAM" id="MobiDB-lite"/>
    </source>
</evidence>
<sequence length="118" mass="13125">MRLFKKKATAPEHPLNAVMAQLPPKVPSKPPPKISGNTPRKSCDEKLRFTGASPKRPGAIWRDDLERHTSAKKVNVNPLQLAPRDHHHHRVPEPELQAEVDQEDSCCAEMPGAFPCSP</sequence>
<feature type="region of interest" description="Disordered" evidence="1">
    <location>
        <begin position="20"/>
        <end position="59"/>
    </location>
</feature>
<evidence type="ECO:0000313" key="2">
    <source>
        <dbReference type="EMBL" id="QDS71954.1"/>
    </source>
</evidence>
<dbReference type="Proteomes" id="UP000316270">
    <property type="component" value="Chromosome 7"/>
</dbReference>
<evidence type="ECO:0000313" key="3">
    <source>
        <dbReference type="Proteomes" id="UP000316270"/>
    </source>
</evidence>
<keyword evidence="3" id="KW-1185">Reference proteome</keyword>
<name>A0A517L8K1_9PEZI</name>
<dbReference type="AlphaFoldDB" id="A0A517L8K1"/>
<organism evidence="2 3">
    <name type="scientific">Venturia effusa</name>
    <dbReference type="NCBI Taxonomy" id="50376"/>
    <lineage>
        <taxon>Eukaryota</taxon>
        <taxon>Fungi</taxon>
        <taxon>Dikarya</taxon>
        <taxon>Ascomycota</taxon>
        <taxon>Pezizomycotina</taxon>
        <taxon>Dothideomycetes</taxon>
        <taxon>Pleosporomycetidae</taxon>
        <taxon>Venturiales</taxon>
        <taxon>Venturiaceae</taxon>
        <taxon>Venturia</taxon>
    </lineage>
</organism>
<protein>
    <submittedName>
        <fullName evidence="2">Uncharacterized protein</fullName>
    </submittedName>
</protein>
<proteinExistence type="predicted"/>
<feature type="compositionally biased region" description="Pro residues" evidence="1">
    <location>
        <begin position="24"/>
        <end position="33"/>
    </location>
</feature>
<reference evidence="2 3" key="1">
    <citation type="submission" date="2019-07" db="EMBL/GenBank/DDBJ databases">
        <title>Finished genome of Venturia effusa.</title>
        <authorList>
            <person name="Young C.A."/>
            <person name="Cox M.P."/>
            <person name="Ganley A.R.D."/>
            <person name="David W.J."/>
        </authorList>
    </citation>
    <scope>NUCLEOTIDE SEQUENCE [LARGE SCALE GENOMIC DNA]</scope>
    <source>
        <strain evidence="3">albino</strain>
    </source>
</reference>
<dbReference type="EMBL" id="CP042191">
    <property type="protein sequence ID" value="QDS71954.1"/>
    <property type="molecule type" value="Genomic_DNA"/>
</dbReference>